<dbReference type="PANTHER" id="PTHR32204">
    <property type="entry name" value="ATPASE RAVA"/>
    <property type="match status" value="1"/>
</dbReference>
<evidence type="ECO:0000313" key="2">
    <source>
        <dbReference type="EMBL" id="GAA5191437.1"/>
    </source>
</evidence>
<sequence length="523" mass="59545">MPLTQRLTSLLQSLGQGLHEREEALAVTLLATLAGQHSFLFGPPGTAKSLLARRVAAAFEQTSYFEFLMNRFSTPDEIFGPVSIQALKADRYERRVQGYLPSAEVAFLDELFKSSPAILNTLLTLVNERRFRNGEEMLPVPLMGVLAASNELPEPDQGLEALYDRFLVRLVTEPTQQWDHFATLLNQPAADRPVTPDQPIRRDEWQGWQQAYPSVRIGPDSLAAIRRIKAALPDHLYISDRRWHQAAALLKASAYLCGRAETNYSDLLLLRHVLWQEPSQREAIQQLVVDTLAQEDHSACHSELDALEQQLHSLLFFEEDVFDTVEFFPQQFFFANEGAARPDRGGFFYVQATARHEHRRRDPVHFDFYVHRSQMSSDTPFHPFDPLGPLRENVQCRFKPSGILEIRYEEQGRFEQSGFHVEPFLPPLLHRKGDPRPERDEATLATLLDALSRQRQRLMERLDSTAAFLDDYRPRAHTPFVPAPLVTQVLTGLEAQIEALELALLRCDSLQSLVTPCCTLKAS</sequence>
<name>A0ABP9S6K2_9GAMM</name>
<organism evidence="2 3">
    <name type="scientific">Ferrimonas gelatinilytica</name>
    <dbReference type="NCBI Taxonomy" id="1255257"/>
    <lineage>
        <taxon>Bacteria</taxon>
        <taxon>Pseudomonadati</taxon>
        <taxon>Pseudomonadota</taxon>
        <taxon>Gammaproteobacteria</taxon>
        <taxon>Alteromonadales</taxon>
        <taxon>Ferrimonadaceae</taxon>
        <taxon>Ferrimonas</taxon>
    </lineage>
</organism>
<dbReference type="Proteomes" id="UP001501600">
    <property type="component" value="Unassembled WGS sequence"/>
</dbReference>
<keyword evidence="3" id="KW-1185">Reference proteome</keyword>
<dbReference type="RefSeq" id="WP_345316743.1">
    <property type="nucleotide sequence ID" value="NZ_BAABLF010000011.1"/>
</dbReference>
<proteinExistence type="predicted"/>
<reference evidence="3" key="1">
    <citation type="journal article" date="2019" name="Int. J. Syst. Evol. Microbiol.">
        <title>The Global Catalogue of Microorganisms (GCM) 10K type strain sequencing project: providing services to taxonomists for standard genome sequencing and annotation.</title>
        <authorList>
            <consortium name="The Broad Institute Genomics Platform"/>
            <consortium name="The Broad Institute Genome Sequencing Center for Infectious Disease"/>
            <person name="Wu L."/>
            <person name="Ma J."/>
        </authorList>
    </citation>
    <scope>NUCLEOTIDE SEQUENCE [LARGE SCALE GENOMIC DNA]</scope>
    <source>
        <strain evidence="3">JCM 18720</strain>
    </source>
</reference>
<dbReference type="PANTHER" id="PTHR32204:SF0">
    <property type="entry name" value="ATPASE RAVA"/>
    <property type="match status" value="1"/>
</dbReference>
<protein>
    <recommendedName>
        <fullName evidence="1">AAA+ ATPase domain-containing protein</fullName>
    </recommendedName>
</protein>
<dbReference type="CDD" id="cd00009">
    <property type="entry name" value="AAA"/>
    <property type="match status" value="1"/>
</dbReference>
<dbReference type="SMART" id="SM00382">
    <property type="entry name" value="AAA"/>
    <property type="match status" value="1"/>
</dbReference>
<comment type="caution">
    <text evidence="2">The sequence shown here is derived from an EMBL/GenBank/DDBJ whole genome shotgun (WGS) entry which is preliminary data.</text>
</comment>
<dbReference type="SUPFAM" id="SSF52540">
    <property type="entry name" value="P-loop containing nucleoside triphosphate hydrolases"/>
    <property type="match status" value="1"/>
</dbReference>
<dbReference type="EMBL" id="BAABLF010000011">
    <property type="protein sequence ID" value="GAA5191437.1"/>
    <property type="molecule type" value="Genomic_DNA"/>
</dbReference>
<dbReference type="Gene3D" id="3.40.50.300">
    <property type="entry name" value="P-loop containing nucleotide triphosphate hydrolases"/>
    <property type="match status" value="1"/>
</dbReference>
<dbReference type="InterPro" id="IPR003593">
    <property type="entry name" value="AAA+_ATPase"/>
</dbReference>
<dbReference type="InterPro" id="IPR027417">
    <property type="entry name" value="P-loop_NTPase"/>
</dbReference>
<gene>
    <name evidence="2" type="ORF">GCM10025772_18200</name>
</gene>
<accession>A0ABP9S6K2</accession>
<dbReference type="InterPro" id="IPR041538">
    <property type="entry name" value="RavA-like_AAA_lid"/>
</dbReference>
<dbReference type="InterPro" id="IPR045427">
    <property type="entry name" value="MoxR"/>
</dbReference>
<feature type="domain" description="AAA+ ATPase" evidence="1">
    <location>
        <begin position="34"/>
        <end position="174"/>
    </location>
</feature>
<evidence type="ECO:0000259" key="1">
    <source>
        <dbReference type="SMART" id="SM00382"/>
    </source>
</evidence>
<dbReference type="InterPro" id="IPR050513">
    <property type="entry name" value="RavA_ATPases"/>
</dbReference>
<dbReference type="Pfam" id="PF17868">
    <property type="entry name" value="AAA_lid_8"/>
    <property type="match status" value="1"/>
</dbReference>
<evidence type="ECO:0000313" key="3">
    <source>
        <dbReference type="Proteomes" id="UP001501600"/>
    </source>
</evidence>
<dbReference type="Pfam" id="PF20030">
    <property type="entry name" value="bpMoxR"/>
    <property type="match status" value="1"/>
</dbReference>